<sequence>MEKPRQKQGGEKNQEQEQEQEQVVPNHQKRNGEESRSKFPLTSLELGAVIAIFSIFLLILLSIYLTMPSVDYNQLKLPGNVDELRLLTAYVSSYADDYELQVFLGFCAAYIFMQTFMIPGTIVMSLLAGSLFGPIRGMMVVILNASAGASCCFFLSKLVGRPLALWMWPGRLQFFKAEVAKRKAHLFNYMLFLRITPTLPNTFINMASPIVGIPYGTFLSATILGLIPATFISVRAGLALGDLKSFAQLYDMKTLATLFFIGLVSILPALLGKKAPSERPAESSHTS</sequence>
<evidence type="ECO:0000256" key="1">
    <source>
        <dbReference type="ARBA" id="ARBA00004141"/>
    </source>
</evidence>
<evidence type="ECO:0000256" key="4">
    <source>
        <dbReference type="ARBA" id="ARBA00023136"/>
    </source>
</evidence>
<dbReference type="PANTHER" id="PTHR43220:SF7">
    <property type="entry name" value="SNARE ASSOCIATED GOLGI PROTEIN FAMILY"/>
    <property type="match status" value="1"/>
</dbReference>
<dbReference type="Proteomes" id="UP001497512">
    <property type="component" value="Chromosome 5"/>
</dbReference>
<evidence type="ECO:0000313" key="8">
    <source>
        <dbReference type="EMBL" id="CAK9225791.1"/>
    </source>
</evidence>
<organism evidence="8 9">
    <name type="scientific">Sphagnum troendelagicum</name>
    <dbReference type="NCBI Taxonomy" id="128251"/>
    <lineage>
        <taxon>Eukaryota</taxon>
        <taxon>Viridiplantae</taxon>
        <taxon>Streptophyta</taxon>
        <taxon>Embryophyta</taxon>
        <taxon>Bryophyta</taxon>
        <taxon>Sphagnophytina</taxon>
        <taxon>Sphagnopsida</taxon>
        <taxon>Sphagnales</taxon>
        <taxon>Sphagnaceae</taxon>
        <taxon>Sphagnum</taxon>
    </lineage>
</organism>
<keyword evidence="3 6" id="KW-1133">Transmembrane helix</keyword>
<comment type="subcellular location">
    <subcellularLocation>
        <location evidence="1">Membrane</location>
        <topology evidence="1">Multi-pass membrane protein</topology>
    </subcellularLocation>
</comment>
<feature type="compositionally biased region" description="Basic and acidic residues" evidence="5">
    <location>
        <begin position="1"/>
        <end position="15"/>
    </location>
</feature>
<dbReference type="InterPro" id="IPR032816">
    <property type="entry name" value="VTT_dom"/>
</dbReference>
<evidence type="ECO:0000256" key="6">
    <source>
        <dbReference type="SAM" id="Phobius"/>
    </source>
</evidence>
<feature type="region of interest" description="Disordered" evidence="5">
    <location>
        <begin position="1"/>
        <end position="36"/>
    </location>
</feature>
<evidence type="ECO:0000256" key="3">
    <source>
        <dbReference type="ARBA" id="ARBA00022989"/>
    </source>
</evidence>
<gene>
    <name evidence="8" type="ORF">CSSPTR1EN2_LOCUS17905</name>
</gene>
<dbReference type="EMBL" id="OZ019897">
    <property type="protein sequence ID" value="CAK9225791.1"/>
    <property type="molecule type" value="Genomic_DNA"/>
</dbReference>
<dbReference type="Pfam" id="PF09335">
    <property type="entry name" value="VTT_dom"/>
    <property type="match status" value="1"/>
</dbReference>
<evidence type="ECO:0000313" key="9">
    <source>
        <dbReference type="Proteomes" id="UP001497512"/>
    </source>
</evidence>
<feature type="domain" description="VTT" evidence="7">
    <location>
        <begin position="118"/>
        <end position="237"/>
    </location>
</feature>
<keyword evidence="4 6" id="KW-0472">Membrane</keyword>
<dbReference type="PANTHER" id="PTHR43220">
    <property type="match status" value="1"/>
</dbReference>
<dbReference type="InterPro" id="IPR045014">
    <property type="entry name" value="TM41A/B"/>
</dbReference>
<evidence type="ECO:0000256" key="5">
    <source>
        <dbReference type="SAM" id="MobiDB-lite"/>
    </source>
</evidence>
<proteinExistence type="predicted"/>
<reference evidence="8" key="1">
    <citation type="submission" date="2024-02" db="EMBL/GenBank/DDBJ databases">
        <authorList>
            <consortium name="ELIXIR-Norway"/>
            <consortium name="Elixir Norway"/>
        </authorList>
    </citation>
    <scope>NUCLEOTIDE SEQUENCE</scope>
</reference>
<feature type="transmembrane region" description="Helical" evidence="6">
    <location>
        <begin position="213"/>
        <end position="234"/>
    </location>
</feature>
<name>A0ABP0UN38_9BRYO</name>
<evidence type="ECO:0000259" key="7">
    <source>
        <dbReference type="Pfam" id="PF09335"/>
    </source>
</evidence>
<accession>A0ABP0UN38</accession>
<feature type="transmembrane region" description="Helical" evidence="6">
    <location>
        <begin position="46"/>
        <end position="67"/>
    </location>
</feature>
<keyword evidence="2 6" id="KW-0812">Transmembrane</keyword>
<feature type="transmembrane region" description="Helical" evidence="6">
    <location>
        <begin position="102"/>
        <end position="128"/>
    </location>
</feature>
<evidence type="ECO:0000256" key="2">
    <source>
        <dbReference type="ARBA" id="ARBA00022692"/>
    </source>
</evidence>
<protein>
    <recommendedName>
        <fullName evidence="7">VTT domain-containing protein</fullName>
    </recommendedName>
</protein>
<keyword evidence="9" id="KW-1185">Reference proteome</keyword>
<feature type="transmembrane region" description="Helical" evidence="6">
    <location>
        <begin position="140"/>
        <end position="159"/>
    </location>
</feature>
<feature type="transmembrane region" description="Helical" evidence="6">
    <location>
        <begin position="255"/>
        <end position="271"/>
    </location>
</feature>